<protein>
    <submittedName>
        <fullName evidence="2">AAA family ATPase</fullName>
    </submittedName>
</protein>
<proteinExistence type="predicted"/>
<accession>A0ABS0A0Q0</accession>
<evidence type="ECO:0000313" key="3">
    <source>
        <dbReference type="Proteomes" id="UP000614200"/>
    </source>
</evidence>
<organism evidence="2 3">
    <name type="scientific">Fusibacter ferrireducens</name>
    <dbReference type="NCBI Taxonomy" id="2785058"/>
    <lineage>
        <taxon>Bacteria</taxon>
        <taxon>Bacillati</taxon>
        <taxon>Bacillota</taxon>
        <taxon>Clostridia</taxon>
        <taxon>Eubacteriales</taxon>
        <taxon>Eubacteriales Family XII. Incertae Sedis</taxon>
        <taxon>Fusibacter</taxon>
    </lineage>
</organism>
<reference evidence="2 3" key="1">
    <citation type="submission" date="2020-11" db="EMBL/GenBank/DDBJ databases">
        <title>Fusibacter basophilias sp. nov.</title>
        <authorList>
            <person name="Qiu D."/>
        </authorList>
    </citation>
    <scope>NUCLEOTIDE SEQUENCE [LARGE SCALE GENOMIC DNA]</scope>
    <source>
        <strain evidence="2 3">Q10-2</strain>
    </source>
</reference>
<dbReference type="InterPro" id="IPR026866">
    <property type="entry name" value="CR006_AAA"/>
</dbReference>
<sequence>MGKSLNKIALDLKANTSKVQLIYAFNGTGKTRLSKEFKALISTQLATNEDDEQQEISDRKILYYNAFTEDLFYWDNDLNNDSEPKLKIHSNEFTKWILETQGQEATIIQSFKNYTNEYLTPNFKSNYSEVIFSYNKSEDVKIDHIKISKGEESNFIWCVFYAIFKQIIEDLNEIIEAGDLASDLTSQFDKLEYIYIDDPVTSLDENHLIQLGVDLATMIKKSKSDKLKFIITTHNPLFYNVLYNELKVKSGFFLDKDEDEGFVLDKRFGDSNKTFSYHLHLKRIIENAIENNQIERFHFNLIRNLYEKTANFLGYNGWAEILPDDKKLYHTRITNFTSHSTLSTETIPDPTPEEKKVVEYLYNHLIDNYSYWKEAQR</sequence>
<comment type="caution">
    <text evidence="2">The sequence shown here is derived from an EMBL/GenBank/DDBJ whole genome shotgun (WGS) entry which is preliminary data.</text>
</comment>
<feature type="domain" description="Protein CR006 P-loop" evidence="1">
    <location>
        <begin position="187"/>
        <end position="340"/>
    </location>
</feature>
<dbReference type="Proteomes" id="UP000614200">
    <property type="component" value="Unassembled WGS sequence"/>
</dbReference>
<dbReference type="RefSeq" id="WP_194704254.1">
    <property type="nucleotide sequence ID" value="NZ_JADKNH010000028.1"/>
</dbReference>
<keyword evidence="3" id="KW-1185">Reference proteome</keyword>
<dbReference type="EMBL" id="JADKNH010000028">
    <property type="protein sequence ID" value="MBF4696018.1"/>
    <property type="molecule type" value="Genomic_DNA"/>
</dbReference>
<evidence type="ECO:0000313" key="2">
    <source>
        <dbReference type="EMBL" id="MBF4696018.1"/>
    </source>
</evidence>
<dbReference type="Pfam" id="PF13166">
    <property type="entry name" value="AAA_13"/>
    <property type="match status" value="1"/>
</dbReference>
<name>A0ABS0A0Q0_9FIRM</name>
<gene>
    <name evidence="2" type="ORF">ISU02_23205</name>
</gene>
<evidence type="ECO:0000259" key="1">
    <source>
        <dbReference type="Pfam" id="PF13166"/>
    </source>
</evidence>